<dbReference type="NCBIfam" id="TIGR01194">
    <property type="entry name" value="cyc_pep_trnsptr"/>
    <property type="match status" value="1"/>
</dbReference>
<evidence type="ECO:0000313" key="11">
    <source>
        <dbReference type="EMBL" id="SIR88397.1"/>
    </source>
</evidence>
<dbReference type="GO" id="GO:0005524">
    <property type="term" value="F:ATP binding"/>
    <property type="evidence" value="ECO:0007669"/>
    <property type="project" value="UniProtKB-KW"/>
</dbReference>
<name>A0A1N7EJZ3_9GAMM</name>
<proteinExistence type="predicted"/>
<dbReference type="InterPro" id="IPR017871">
    <property type="entry name" value="ABC_transporter-like_CS"/>
</dbReference>
<dbReference type="PROSITE" id="PS00211">
    <property type="entry name" value="ABC_TRANSPORTER_1"/>
    <property type="match status" value="1"/>
</dbReference>
<dbReference type="GO" id="GO:1904680">
    <property type="term" value="F:peptide transmembrane transporter activity"/>
    <property type="evidence" value="ECO:0007669"/>
    <property type="project" value="InterPro"/>
</dbReference>
<dbReference type="Gene3D" id="1.20.1560.10">
    <property type="entry name" value="ABC transporter type 1, transmembrane domain"/>
    <property type="match status" value="1"/>
</dbReference>
<dbReference type="InterPro" id="IPR039421">
    <property type="entry name" value="Type_1_exporter"/>
</dbReference>
<dbReference type="GO" id="GO:0016887">
    <property type="term" value="F:ATP hydrolysis activity"/>
    <property type="evidence" value="ECO:0007669"/>
    <property type="project" value="InterPro"/>
</dbReference>
<dbReference type="SMART" id="SM00382">
    <property type="entry name" value="AAA"/>
    <property type="match status" value="1"/>
</dbReference>
<comment type="subcellular location">
    <subcellularLocation>
        <location evidence="1">Cell membrane</location>
        <topology evidence="1">Multi-pass membrane protein</topology>
    </subcellularLocation>
</comment>
<dbReference type="PROSITE" id="PS50929">
    <property type="entry name" value="ABC_TM1F"/>
    <property type="match status" value="1"/>
</dbReference>
<feature type="transmembrane region" description="Helical" evidence="8">
    <location>
        <begin position="153"/>
        <end position="172"/>
    </location>
</feature>
<keyword evidence="4" id="KW-0547">Nucleotide-binding</keyword>
<feature type="transmembrane region" description="Helical" evidence="8">
    <location>
        <begin position="55"/>
        <end position="79"/>
    </location>
</feature>
<keyword evidence="12" id="KW-1185">Reference proteome</keyword>
<organism evidence="11 12">
    <name type="scientific">Moraxella cuniculi DSM 21768</name>
    <dbReference type="NCBI Taxonomy" id="1122245"/>
    <lineage>
        <taxon>Bacteria</taxon>
        <taxon>Pseudomonadati</taxon>
        <taxon>Pseudomonadota</taxon>
        <taxon>Gammaproteobacteria</taxon>
        <taxon>Moraxellales</taxon>
        <taxon>Moraxellaceae</taxon>
        <taxon>Moraxella</taxon>
    </lineage>
</organism>
<dbReference type="InterPro" id="IPR003593">
    <property type="entry name" value="AAA+_ATPase"/>
</dbReference>
<dbReference type="GO" id="GO:0140359">
    <property type="term" value="F:ABC-type transporter activity"/>
    <property type="evidence" value="ECO:0007669"/>
    <property type="project" value="InterPro"/>
</dbReference>
<dbReference type="Proteomes" id="UP000187495">
    <property type="component" value="Unassembled WGS sequence"/>
</dbReference>
<evidence type="ECO:0000256" key="6">
    <source>
        <dbReference type="ARBA" id="ARBA00022989"/>
    </source>
</evidence>
<dbReference type="SUPFAM" id="SSF90123">
    <property type="entry name" value="ABC transporter transmembrane region"/>
    <property type="match status" value="1"/>
</dbReference>
<dbReference type="GO" id="GO:0005886">
    <property type="term" value="C:plasma membrane"/>
    <property type="evidence" value="ECO:0007669"/>
    <property type="project" value="UniProtKB-SubCell"/>
</dbReference>
<dbReference type="SUPFAM" id="SSF52540">
    <property type="entry name" value="P-loop containing nucleoside triphosphate hydrolases"/>
    <property type="match status" value="1"/>
</dbReference>
<evidence type="ECO:0000259" key="10">
    <source>
        <dbReference type="PROSITE" id="PS50929"/>
    </source>
</evidence>
<feature type="transmembrane region" description="Helical" evidence="8">
    <location>
        <begin position="268"/>
        <end position="292"/>
    </location>
</feature>
<dbReference type="Pfam" id="PF00005">
    <property type="entry name" value="ABC_tran"/>
    <property type="match status" value="1"/>
</dbReference>
<evidence type="ECO:0000256" key="8">
    <source>
        <dbReference type="SAM" id="Phobius"/>
    </source>
</evidence>
<dbReference type="InterPro" id="IPR027417">
    <property type="entry name" value="P-loop_NTPase"/>
</dbReference>
<reference evidence="12" key="1">
    <citation type="submission" date="2017-01" db="EMBL/GenBank/DDBJ databases">
        <authorList>
            <person name="Varghese N."/>
            <person name="Submissions S."/>
        </authorList>
    </citation>
    <scope>NUCLEOTIDE SEQUENCE [LARGE SCALE GENOMIC DNA]</scope>
    <source>
        <strain evidence="12">DSM 21768</strain>
    </source>
</reference>
<keyword evidence="7 8" id="KW-0472">Membrane</keyword>
<dbReference type="AlphaFoldDB" id="A0A1N7EJZ3"/>
<evidence type="ECO:0000256" key="2">
    <source>
        <dbReference type="ARBA" id="ARBA00022448"/>
    </source>
</evidence>
<keyword evidence="5 11" id="KW-0067">ATP-binding</keyword>
<dbReference type="RefSeq" id="WP_078310006.1">
    <property type="nucleotide sequence ID" value="NZ_FTNU01000005.1"/>
</dbReference>
<protein>
    <submittedName>
        <fullName evidence="11">Putative ATP-binding cassette transporter</fullName>
    </submittedName>
</protein>
<dbReference type="InterPro" id="IPR003439">
    <property type="entry name" value="ABC_transporter-like_ATP-bd"/>
</dbReference>
<gene>
    <name evidence="11" type="ORF">SAMN02745664_10598</name>
</gene>
<evidence type="ECO:0000256" key="7">
    <source>
        <dbReference type="ARBA" id="ARBA00023136"/>
    </source>
</evidence>
<evidence type="ECO:0000256" key="1">
    <source>
        <dbReference type="ARBA" id="ARBA00004651"/>
    </source>
</evidence>
<dbReference type="Gene3D" id="3.40.50.300">
    <property type="entry name" value="P-loop containing nucleotide triphosphate hydrolases"/>
    <property type="match status" value="1"/>
</dbReference>
<dbReference type="InterPro" id="IPR036640">
    <property type="entry name" value="ABC1_TM_sf"/>
</dbReference>
<evidence type="ECO:0000313" key="12">
    <source>
        <dbReference type="Proteomes" id="UP000187495"/>
    </source>
</evidence>
<dbReference type="InterPro" id="IPR015856">
    <property type="entry name" value="ABC_transpr_CbiO/EcfA_su"/>
</dbReference>
<feature type="transmembrane region" description="Helical" evidence="8">
    <location>
        <begin position="18"/>
        <end position="40"/>
    </location>
</feature>
<feature type="transmembrane region" description="Helical" evidence="8">
    <location>
        <begin position="129"/>
        <end position="147"/>
    </location>
</feature>
<dbReference type="EMBL" id="FTNU01000005">
    <property type="protein sequence ID" value="SIR88397.1"/>
    <property type="molecule type" value="Genomic_DNA"/>
</dbReference>
<evidence type="ECO:0000259" key="9">
    <source>
        <dbReference type="PROSITE" id="PS50893"/>
    </source>
</evidence>
<dbReference type="PANTHER" id="PTHR24221">
    <property type="entry name" value="ATP-BINDING CASSETTE SUB-FAMILY B"/>
    <property type="match status" value="1"/>
</dbReference>
<dbReference type="NCBIfam" id="NF007813">
    <property type="entry name" value="PRK10522.1"/>
    <property type="match status" value="1"/>
</dbReference>
<dbReference type="InterPro" id="IPR005898">
    <property type="entry name" value="Cyc_pep_transpt_SyrD/YojI"/>
</dbReference>
<evidence type="ECO:0000256" key="3">
    <source>
        <dbReference type="ARBA" id="ARBA00022692"/>
    </source>
</evidence>
<dbReference type="InterPro" id="IPR011527">
    <property type="entry name" value="ABC1_TM_dom"/>
</dbReference>
<keyword evidence="2" id="KW-0813">Transport</keyword>
<feature type="domain" description="ABC transporter" evidence="9">
    <location>
        <begin position="327"/>
        <end position="536"/>
    </location>
</feature>
<dbReference type="PROSITE" id="PS50893">
    <property type="entry name" value="ABC_TRANSPORTER_2"/>
    <property type="match status" value="1"/>
</dbReference>
<keyword evidence="3 8" id="KW-0812">Transmembrane</keyword>
<evidence type="ECO:0000256" key="4">
    <source>
        <dbReference type="ARBA" id="ARBA00022741"/>
    </source>
</evidence>
<evidence type="ECO:0000256" key="5">
    <source>
        <dbReference type="ARBA" id="ARBA00022840"/>
    </source>
</evidence>
<keyword evidence="6 8" id="KW-1133">Transmembrane helix</keyword>
<dbReference type="STRING" id="34061.B0189_03400"/>
<sequence>MIKTTSLTSIILTHNRKLLALSVLLNLLAAAVSMGVIAFINTRLLGNTALTWHSLPMFLLLIMVLLGMTFLSQYTLTYLGHQFVYQMRRDLVAQILGTCAEQLEQTGNSRILASLSNDIRSLNMAFVRLPELVYGVVFVLSASLYLASLSWQLFIIITVWIFLVVFVSLKLVDRVYHFLGKLRRTDDLLYQDYQTMLTASHQLKLNDKRANAVFEQFDLHAQQFRQTIIQADTHHLSAINWSNIMMFAGIGVVLVIANVYQITDIQTATTFALTILFLQAPLLSAVGAYPVYQAANVALTSIHRLKLSDLPFSTHAKQTIHHNWQKIRFDGVSYRYADGDFSIQNASFYLQRGEVVFLVGENGSGKSTLAKVLTGLYRPTTGQIRVDDQVITTDNLPAYQQLFTAIFGDFYLFDEIFCDDKTIIDEWLDLLQMQHKLQIDGSIITNTELSAGQKKRAALLLAVTDNKPVLLLDEWAADQDPHYRRVFYEKIITRLKQLGFTLFVISHDDRYFKYADRILKMDQGKLIEMDKAAVLTD</sequence>
<dbReference type="CDD" id="cd03225">
    <property type="entry name" value="ABC_cobalt_CbiO_domain1"/>
    <property type="match status" value="1"/>
</dbReference>
<feature type="transmembrane region" description="Helical" evidence="8">
    <location>
        <begin position="244"/>
        <end position="262"/>
    </location>
</feature>
<feature type="domain" description="ABC transmembrane type-1" evidence="10">
    <location>
        <begin position="18"/>
        <end position="294"/>
    </location>
</feature>
<dbReference type="GO" id="GO:0015833">
    <property type="term" value="P:peptide transport"/>
    <property type="evidence" value="ECO:0007669"/>
    <property type="project" value="InterPro"/>
</dbReference>
<accession>A0A1N7EJZ3</accession>
<dbReference type="PANTHER" id="PTHR24221:SF654">
    <property type="entry name" value="ATP-BINDING CASSETTE SUB-FAMILY B MEMBER 6"/>
    <property type="match status" value="1"/>
</dbReference>